<evidence type="ECO:0000256" key="1">
    <source>
        <dbReference type="SAM" id="MobiDB-lite"/>
    </source>
</evidence>
<protein>
    <submittedName>
        <fullName evidence="2">Uncharacterized protein</fullName>
    </submittedName>
</protein>
<accession>A0A0D0UZI4</accession>
<keyword evidence="3" id="KW-1185">Reference proteome</keyword>
<dbReference type="Proteomes" id="UP000053392">
    <property type="component" value="Unassembled WGS sequence"/>
</dbReference>
<dbReference type="AlphaFoldDB" id="A0A0D0UZI4"/>
<evidence type="ECO:0000313" key="2">
    <source>
        <dbReference type="EMBL" id="KIR40646.1"/>
    </source>
</evidence>
<dbReference type="OrthoDB" id="10647748at2759"/>
<feature type="region of interest" description="Disordered" evidence="1">
    <location>
        <begin position="205"/>
        <end position="225"/>
    </location>
</feature>
<evidence type="ECO:0000313" key="3">
    <source>
        <dbReference type="Proteomes" id="UP000053392"/>
    </source>
</evidence>
<reference evidence="2 3" key="1">
    <citation type="submission" date="2015-01" db="EMBL/GenBank/DDBJ databases">
        <title>The Genome Sequence of Cryptococcus gattii Ram5.</title>
        <authorList>
            <consortium name="The Broad Institute Genomics Platform"/>
            <person name="Cuomo C."/>
            <person name="Litvintseva A."/>
            <person name="Chen Y."/>
            <person name="Heitman J."/>
            <person name="Sun S."/>
            <person name="Springer D."/>
            <person name="Dromer F."/>
            <person name="Young S."/>
            <person name="Zeng Q."/>
            <person name="Gargeya S."/>
            <person name="Abouelleil A."/>
            <person name="Alvarado L."/>
            <person name="Chapman S.B."/>
            <person name="Gainer-Dewar J."/>
            <person name="Goldberg J."/>
            <person name="Griggs A."/>
            <person name="Gujja S."/>
            <person name="Hansen M."/>
            <person name="Howarth C."/>
            <person name="Imamovic A."/>
            <person name="Larimer J."/>
            <person name="Murphy C."/>
            <person name="Naylor J."/>
            <person name="Pearson M."/>
            <person name="Priest M."/>
            <person name="Roberts A."/>
            <person name="Saif S."/>
            <person name="Shea T."/>
            <person name="Sykes S."/>
            <person name="Wortman J."/>
            <person name="Nusbaum C."/>
            <person name="Birren B."/>
        </authorList>
    </citation>
    <scope>NUCLEOTIDE SEQUENCE [LARGE SCALE GENOMIC DNA]</scope>
    <source>
        <strain evidence="2 3">Ram5</strain>
    </source>
</reference>
<sequence>MPNYDPEEAPNGHVGDPESRKILWRPHWEDSRDALQCRCAFAIWIPYECWQTSLRKTSHTTAQIFHLPFNFNRAGVRFLPCRQVQRHRRRRGFVPSQSAMHQKHGELGCGGQSPVTFCPRVLDVLPDPFSLTSRLPALLDLLQTQHPDLLERVKKYLGGSPLPQRDKLKTLWNCRRGYDCSPYHLRLNRVVSQVRFNSVMEYIDQGETGRNRQETTGEGGNDRVDDYSMLFGGDTDSKDPEAYDTYVDF</sequence>
<proteinExistence type="predicted"/>
<name>A0A0D0UZI4_9TREE</name>
<organism evidence="2 3">
    <name type="scientific">Cryptococcus deuterogattii Ram5</name>
    <dbReference type="NCBI Taxonomy" id="1296110"/>
    <lineage>
        <taxon>Eukaryota</taxon>
        <taxon>Fungi</taxon>
        <taxon>Dikarya</taxon>
        <taxon>Basidiomycota</taxon>
        <taxon>Agaricomycotina</taxon>
        <taxon>Tremellomycetes</taxon>
        <taxon>Tremellales</taxon>
        <taxon>Cryptococcaceae</taxon>
        <taxon>Cryptococcus</taxon>
        <taxon>Cryptococcus gattii species complex</taxon>
    </lineage>
</organism>
<gene>
    <name evidence="2" type="ORF">I313_03297</name>
</gene>
<dbReference type="HOGENOM" id="CLU_1115705_0_0_1"/>
<feature type="compositionally biased region" description="Basic and acidic residues" evidence="1">
    <location>
        <begin position="207"/>
        <end position="225"/>
    </location>
</feature>
<dbReference type="EMBL" id="KN847902">
    <property type="protein sequence ID" value="KIR40646.1"/>
    <property type="molecule type" value="Genomic_DNA"/>
</dbReference>